<name>A0ABP0F5H5_CLALP</name>
<dbReference type="InterPro" id="IPR014716">
    <property type="entry name" value="Fibrinogen_a/b/g_C_1"/>
</dbReference>
<evidence type="ECO:0000313" key="4">
    <source>
        <dbReference type="EMBL" id="CAK8673680.1"/>
    </source>
</evidence>
<dbReference type="Gene3D" id="3.90.215.10">
    <property type="entry name" value="Gamma Fibrinogen, chain A, domain 1"/>
    <property type="match status" value="1"/>
</dbReference>
<dbReference type="CDD" id="cd00087">
    <property type="entry name" value="FReD"/>
    <property type="match status" value="1"/>
</dbReference>
<dbReference type="Pfam" id="PF00147">
    <property type="entry name" value="Fibrinogen_C"/>
    <property type="match status" value="1"/>
</dbReference>
<accession>A0ABP0F5H5</accession>
<reference evidence="4 5" key="1">
    <citation type="submission" date="2024-02" db="EMBL/GenBank/DDBJ databases">
        <authorList>
            <person name="Daric V."/>
            <person name="Darras S."/>
        </authorList>
    </citation>
    <scope>NUCLEOTIDE SEQUENCE [LARGE SCALE GENOMIC DNA]</scope>
</reference>
<evidence type="ECO:0000256" key="1">
    <source>
        <dbReference type="SAM" id="MobiDB-lite"/>
    </source>
</evidence>
<protein>
    <recommendedName>
        <fullName evidence="3">Fibrinogen C-terminal domain-containing protein</fullName>
    </recommendedName>
</protein>
<sequence>MINIGLVWVVVIALTQKTHAQQCSRYVTVCEDGLTSNIPNSVAVKGEKGEIGFPGKSGPRGEEVKGDKGDIGVKGAKGDAASPLDDFMAEVRERLSQLEEKMVSSCSMSTTSGKKLLSPLEEAYCDDGWRIVQRRFDGSVNFNREWISYKFGFGDVSSEFWIGLEKLHQMTRNGGCMLRIDLEDFNGEKRYAEYRNFKVNDEHDLYRLLVSGYSGDAGDSMEYHNNMYFTTRDRDNDRHGSNCASSYSNREGGWWYNSCFYSSLNAPWGEIAGNAANIQWWHWKGHGEALKAASMKVRCSSTPA</sequence>
<keyword evidence="5" id="KW-1185">Reference proteome</keyword>
<feature type="signal peptide" evidence="2">
    <location>
        <begin position="1"/>
        <end position="20"/>
    </location>
</feature>
<evidence type="ECO:0000259" key="3">
    <source>
        <dbReference type="PROSITE" id="PS51406"/>
    </source>
</evidence>
<dbReference type="InterPro" id="IPR002181">
    <property type="entry name" value="Fibrinogen_a/b/g_C_dom"/>
</dbReference>
<dbReference type="PROSITE" id="PS51406">
    <property type="entry name" value="FIBRINOGEN_C_2"/>
    <property type="match status" value="1"/>
</dbReference>
<comment type="caution">
    <text evidence="4">The sequence shown here is derived from an EMBL/GenBank/DDBJ whole genome shotgun (WGS) entry which is preliminary data.</text>
</comment>
<dbReference type="SUPFAM" id="SSF56496">
    <property type="entry name" value="Fibrinogen C-terminal domain-like"/>
    <property type="match status" value="1"/>
</dbReference>
<dbReference type="EMBL" id="CAWYQH010000002">
    <property type="protein sequence ID" value="CAK8673680.1"/>
    <property type="molecule type" value="Genomic_DNA"/>
</dbReference>
<organism evidence="4 5">
    <name type="scientific">Clavelina lepadiformis</name>
    <name type="common">Light-bulb sea squirt</name>
    <name type="synonym">Ascidia lepadiformis</name>
    <dbReference type="NCBI Taxonomy" id="159417"/>
    <lineage>
        <taxon>Eukaryota</taxon>
        <taxon>Metazoa</taxon>
        <taxon>Chordata</taxon>
        <taxon>Tunicata</taxon>
        <taxon>Ascidiacea</taxon>
        <taxon>Aplousobranchia</taxon>
        <taxon>Clavelinidae</taxon>
        <taxon>Clavelina</taxon>
    </lineage>
</organism>
<dbReference type="PANTHER" id="PTHR19143">
    <property type="entry name" value="FIBRINOGEN/TENASCIN/ANGIOPOEITIN"/>
    <property type="match status" value="1"/>
</dbReference>
<feature type="chain" id="PRO_5045397626" description="Fibrinogen C-terminal domain-containing protein" evidence="2">
    <location>
        <begin position="21"/>
        <end position="304"/>
    </location>
</feature>
<dbReference type="InterPro" id="IPR036056">
    <property type="entry name" value="Fibrinogen-like_C"/>
</dbReference>
<gene>
    <name evidence="4" type="ORF">CVLEPA_LOCUS3444</name>
</gene>
<dbReference type="InterPro" id="IPR050373">
    <property type="entry name" value="Fibrinogen_C-term_domain"/>
</dbReference>
<dbReference type="SMART" id="SM00186">
    <property type="entry name" value="FBG"/>
    <property type="match status" value="1"/>
</dbReference>
<feature type="region of interest" description="Disordered" evidence="1">
    <location>
        <begin position="49"/>
        <end position="80"/>
    </location>
</feature>
<keyword evidence="2" id="KW-0732">Signal</keyword>
<proteinExistence type="predicted"/>
<evidence type="ECO:0000256" key="2">
    <source>
        <dbReference type="SAM" id="SignalP"/>
    </source>
</evidence>
<evidence type="ECO:0000313" key="5">
    <source>
        <dbReference type="Proteomes" id="UP001642483"/>
    </source>
</evidence>
<dbReference type="Proteomes" id="UP001642483">
    <property type="component" value="Unassembled WGS sequence"/>
</dbReference>
<feature type="domain" description="Fibrinogen C-terminal" evidence="3">
    <location>
        <begin position="97"/>
        <end position="301"/>
    </location>
</feature>
<feature type="compositionally biased region" description="Basic and acidic residues" evidence="1">
    <location>
        <begin position="59"/>
        <end position="71"/>
    </location>
</feature>